<dbReference type="Proteomes" id="UP000199450">
    <property type="component" value="Unassembled WGS sequence"/>
</dbReference>
<evidence type="ECO:0000313" key="2">
    <source>
        <dbReference type="Proteomes" id="UP000199450"/>
    </source>
</evidence>
<name>A0A1H8C5H9_9FLAO</name>
<evidence type="ECO:0000313" key="1">
    <source>
        <dbReference type="EMBL" id="SEM90441.1"/>
    </source>
</evidence>
<dbReference type="RefSeq" id="WP_090001100.1">
    <property type="nucleotide sequence ID" value="NZ_FOBV01000008.1"/>
</dbReference>
<accession>A0A1H8C5H9</accession>
<protein>
    <submittedName>
        <fullName evidence="1">Uncharacterized protein</fullName>
    </submittedName>
</protein>
<keyword evidence="2" id="KW-1185">Reference proteome</keyword>
<sequence>MQKNISSILNDDLFTGIYTREFINKRSLDDAALYNSLENTFFDAFSLVKENKIEESFSQFAYGEKMFPMENSDETFKLILKDTLYPKKAYLYYKTGNIKLAAYLTLKSIVTNQKIKEQTKVDLPVFVQIQQYQNISRICFRTNYFSEGIVLNCKLLLFLITKKNVGIRYLSEFTFDDKTEESALKCTMIYQIVFDTVKILYKLQNKKYLRSFIDFISNILSQFIPVYDDEMILKEFLRLISKPGSEAQSEEMHHFIGNNQDVLFPGTIPILTLIKKIYENEKVVSEITDYQS</sequence>
<dbReference type="OrthoDB" id="9803916at2"/>
<gene>
    <name evidence="1" type="ORF">SAMN05421856_10896</name>
</gene>
<dbReference type="STRING" id="295069.SAMN05421856_10896"/>
<proteinExistence type="predicted"/>
<reference evidence="2" key="1">
    <citation type="submission" date="2016-10" db="EMBL/GenBank/DDBJ databases">
        <authorList>
            <person name="Varghese N."/>
            <person name="Submissions S."/>
        </authorList>
    </citation>
    <scope>NUCLEOTIDE SEQUENCE [LARGE SCALE GENOMIC DNA]</scope>
    <source>
        <strain evidence="2">DSM 17453</strain>
    </source>
</reference>
<dbReference type="AlphaFoldDB" id="A0A1H8C5H9"/>
<organism evidence="1 2">
    <name type="scientific">Chryseobacterium taichungense</name>
    <dbReference type="NCBI Taxonomy" id="295069"/>
    <lineage>
        <taxon>Bacteria</taxon>
        <taxon>Pseudomonadati</taxon>
        <taxon>Bacteroidota</taxon>
        <taxon>Flavobacteriia</taxon>
        <taxon>Flavobacteriales</taxon>
        <taxon>Weeksellaceae</taxon>
        <taxon>Chryseobacterium group</taxon>
        <taxon>Chryseobacterium</taxon>
    </lineage>
</organism>
<dbReference type="EMBL" id="FOBV01000008">
    <property type="protein sequence ID" value="SEM90441.1"/>
    <property type="molecule type" value="Genomic_DNA"/>
</dbReference>